<sequence>MEVEWKTILEKPSPVHPTEIRTLISPSSAVELNTTSDDDFSQLRHRGGSIVVVFFLVLLRNDKAKTRGSSSAVNCASGGTIDPGLPCEQFLVTPKTEHLPLEEAMI</sequence>
<evidence type="ECO:0000313" key="1">
    <source>
        <dbReference type="EMBL" id="CAD7449422.1"/>
    </source>
</evidence>
<gene>
    <name evidence="1" type="ORF">TBIB3V08_LOCUS11697</name>
</gene>
<accession>A0A7R9F9L7</accession>
<protein>
    <submittedName>
        <fullName evidence="1">Uncharacterized protein</fullName>
    </submittedName>
</protein>
<reference evidence="1" key="1">
    <citation type="submission" date="2020-11" db="EMBL/GenBank/DDBJ databases">
        <authorList>
            <person name="Tran Van P."/>
        </authorList>
    </citation>
    <scope>NUCLEOTIDE SEQUENCE</scope>
</reference>
<organism evidence="1">
    <name type="scientific">Timema bartmani</name>
    <dbReference type="NCBI Taxonomy" id="61472"/>
    <lineage>
        <taxon>Eukaryota</taxon>
        <taxon>Metazoa</taxon>
        <taxon>Ecdysozoa</taxon>
        <taxon>Arthropoda</taxon>
        <taxon>Hexapoda</taxon>
        <taxon>Insecta</taxon>
        <taxon>Pterygota</taxon>
        <taxon>Neoptera</taxon>
        <taxon>Polyneoptera</taxon>
        <taxon>Phasmatodea</taxon>
        <taxon>Timematodea</taxon>
        <taxon>Timematoidea</taxon>
        <taxon>Timematidae</taxon>
        <taxon>Timema</taxon>
    </lineage>
</organism>
<name>A0A7R9F9L7_9NEOP</name>
<proteinExistence type="predicted"/>
<dbReference type="AlphaFoldDB" id="A0A7R9F9L7"/>
<dbReference type="EMBL" id="OD571680">
    <property type="protein sequence ID" value="CAD7449422.1"/>
    <property type="molecule type" value="Genomic_DNA"/>
</dbReference>